<proteinExistence type="predicted"/>
<evidence type="ECO:0000313" key="1">
    <source>
        <dbReference type="EMBL" id="UXW02939.1"/>
    </source>
</evidence>
<reference evidence="1" key="2">
    <citation type="submission" date="2020-01" db="EMBL/GenBank/DDBJ databases">
        <title>Complete genome investigation of Xanthomonas oryzae strains.</title>
        <authorList>
            <person name="Kaur A."/>
            <person name="Bansal K."/>
            <person name="Patil P.B."/>
        </authorList>
    </citation>
    <scope>NUCLEOTIDE SEQUENCE</scope>
    <source>
        <strain evidence="1">IXO792</strain>
    </source>
</reference>
<dbReference type="RefSeq" id="WP_143705413.1">
    <property type="nucleotide sequence ID" value="NZ_CP040604.1"/>
</dbReference>
<organism evidence="1 2">
    <name type="scientific">Xanthomonas oryzae pv. oryzae</name>
    <dbReference type="NCBI Taxonomy" id="64187"/>
    <lineage>
        <taxon>Bacteria</taxon>
        <taxon>Pseudomonadati</taxon>
        <taxon>Pseudomonadota</taxon>
        <taxon>Gammaproteobacteria</taxon>
        <taxon>Lysobacterales</taxon>
        <taxon>Lysobacteraceae</taxon>
        <taxon>Xanthomonas</taxon>
    </lineage>
</organism>
<sequence>MMMRFLVLIFLLAQLTGCIIGNGTICGPQTPMAMCDKKAYKALYYPTSPRDEWNKIDVNKMQLNVDWIGLRAADEVMVVILR</sequence>
<gene>
    <name evidence="1" type="ORF">IXO792_20740</name>
</gene>
<dbReference type="EMBL" id="CP047493">
    <property type="protein sequence ID" value="UXW02939.1"/>
    <property type="molecule type" value="Genomic_DNA"/>
</dbReference>
<reference evidence="1" key="1">
    <citation type="submission" date="2015-01" db="EMBL/GenBank/DDBJ databases">
        <authorList>
            <person name="Midha S."/>
            <person name="Anil M.G."/>
            <person name="Mishra D."/>
            <person name="Brahma K."/>
            <person name="Laha G.S."/>
            <person name="Sundaram R.M."/>
            <person name="Sonti R.V."/>
            <person name="Patil P.B."/>
        </authorList>
    </citation>
    <scope>NUCLEOTIDE SEQUENCE</scope>
    <source>
        <strain evidence="1">IXO792</strain>
    </source>
</reference>
<evidence type="ECO:0000313" key="2">
    <source>
        <dbReference type="Proteomes" id="UP000187097"/>
    </source>
</evidence>
<protein>
    <submittedName>
        <fullName evidence="1">Uncharacterized protein</fullName>
    </submittedName>
</protein>
<accession>A0AAJ5SQ79</accession>
<dbReference type="Proteomes" id="UP000187097">
    <property type="component" value="Chromosome"/>
</dbReference>
<name>A0AAJ5SQ79_XANOO</name>
<dbReference type="AlphaFoldDB" id="A0AAJ5SQ79"/>